<dbReference type="PANTHER" id="PTHR24256">
    <property type="entry name" value="TRYPTASE-RELATED"/>
    <property type="match status" value="1"/>
</dbReference>
<dbReference type="Gene3D" id="2.40.10.10">
    <property type="entry name" value="Trypsin-like serine proteases"/>
    <property type="match status" value="2"/>
</dbReference>
<dbReference type="Pfam" id="PF12032">
    <property type="entry name" value="CLIP"/>
    <property type="match status" value="2"/>
</dbReference>
<comment type="similarity">
    <text evidence="10 12">Belongs to the peptidase S1 family. CLIP subfamily.</text>
</comment>
<dbReference type="GO" id="GO:0005576">
    <property type="term" value="C:extracellular region"/>
    <property type="evidence" value="ECO:0007669"/>
    <property type="project" value="UniProtKB-SubCell"/>
</dbReference>
<evidence type="ECO:0000256" key="11">
    <source>
        <dbReference type="RuleBase" id="RU363034"/>
    </source>
</evidence>
<evidence type="ECO:0000256" key="3">
    <source>
        <dbReference type="ARBA" id="ARBA00022729"/>
    </source>
</evidence>
<dbReference type="Gene3D" id="3.30.1640.30">
    <property type="match status" value="2"/>
</dbReference>
<dbReference type="InterPro" id="IPR038565">
    <property type="entry name" value="CLIP_sf"/>
</dbReference>
<evidence type="ECO:0000256" key="2">
    <source>
        <dbReference type="ARBA" id="ARBA00022723"/>
    </source>
</evidence>
<dbReference type="InterPro" id="IPR018114">
    <property type="entry name" value="TRYPSIN_HIS"/>
</dbReference>
<dbReference type="GO" id="GO:0051604">
    <property type="term" value="P:protein maturation"/>
    <property type="evidence" value="ECO:0007669"/>
    <property type="project" value="UniProtKB-ARBA"/>
</dbReference>
<feature type="signal peptide" evidence="12">
    <location>
        <begin position="1"/>
        <end position="20"/>
    </location>
</feature>
<dbReference type="SMART" id="SM00680">
    <property type="entry name" value="CLIP"/>
    <property type="match status" value="2"/>
</dbReference>
<evidence type="ECO:0000256" key="12">
    <source>
        <dbReference type="RuleBase" id="RU366078"/>
    </source>
</evidence>
<evidence type="ECO:0000256" key="7">
    <source>
        <dbReference type="ARBA" id="ARBA00023145"/>
    </source>
</evidence>
<keyword evidence="1 11" id="KW-0645">Protease</keyword>
<keyword evidence="6" id="KW-0106">Calcium</keyword>
<dbReference type="InterPro" id="IPR009003">
    <property type="entry name" value="Peptidase_S1_PA"/>
</dbReference>
<dbReference type="InterPro" id="IPR001314">
    <property type="entry name" value="Peptidase_S1A"/>
</dbReference>
<comment type="subcellular location">
    <subcellularLocation>
        <location evidence="12">Secreted</location>
    </subcellularLocation>
</comment>
<dbReference type="GO" id="GO:0006508">
    <property type="term" value="P:proteolysis"/>
    <property type="evidence" value="ECO:0007669"/>
    <property type="project" value="UniProtKB-KW"/>
</dbReference>
<evidence type="ECO:0000256" key="6">
    <source>
        <dbReference type="ARBA" id="ARBA00022837"/>
    </source>
</evidence>
<sequence length="456" mass="51289">MYYFQRVILTFGCLIVVIQCDDFEYDCMTPNMEHGWCVEAKYCKPMVKVLTSLQYPVSQNLRDELNKYVCSSNEVIYVCCTSNPIVLQARNSNDEQNQDYHRKCKTPAGADGSCINLNSCQQILEAMKSLKRPVSPSLSQQIMKYKCGIENGGVKVCCPDEPVTFNDGGSASVTPDVSRHRNLRLLPDTCGYNNVGNDKIVNGRNAQLNEFPWMALLGYSSYRGTVYKCGGTIINDRHILTAAHCIKSPQNPYTVRVGEYNLATRNDCVTLLNGKVKCSPRVQNLAVEQSIIHPEYNNRTITNDIALIRVQKISINIENIRPICLPLDNLRNSIPEYLIATGWGVSDTRLGRSSEILQKVSMPVVDLRTCTNNYRLARRVRLSEKQICAGGRNNRDTCRGDSGGPLQQIRFYNGQARFIQYGVVSIGPRECGEDEKPSVNTNVAYYMDWILDTLIP</sequence>
<evidence type="ECO:0000256" key="1">
    <source>
        <dbReference type="ARBA" id="ARBA00022670"/>
    </source>
</evidence>
<dbReference type="PROSITE" id="PS00134">
    <property type="entry name" value="TRYPSIN_HIS"/>
    <property type="match status" value="1"/>
</dbReference>
<keyword evidence="4 11" id="KW-0378">Hydrolase</keyword>
<dbReference type="FunFam" id="2.40.10.10:FF:000078">
    <property type="entry name" value="Serine protease H137"/>
    <property type="match status" value="1"/>
</dbReference>
<dbReference type="PRINTS" id="PR00722">
    <property type="entry name" value="CHYMOTRYPSIN"/>
</dbReference>
<dbReference type="GO" id="GO:0004252">
    <property type="term" value="F:serine-type endopeptidase activity"/>
    <property type="evidence" value="ECO:0007669"/>
    <property type="project" value="UniProtKB-UniRule"/>
</dbReference>
<keyword evidence="5 11" id="KW-0720">Serine protease</keyword>
<dbReference type="EMBL" id="OU900096">
    <property type="protein sequence ID" value="CAG9860337.1"/>
    <property type="molecule type" value="Genomic_DNA"/>
</dbReference>
<evidence type="ECO:0000256" key="8">
    <source>
        <dbReference type="ARBA" id="ARBA00023157"/>
    </source>
</evidence>
<keyword evidence="8" id="KW-1015">Disulfide bond</keyword>
<keyword evidence="7" id="KW-0865">Zymogen</keyword>
<dbReference type="OrthoDB" id="547031at2759"/>
<dbReference type="SMART" id="SM00020">
    <property type="entry name" value="Tryp_SPc"/>
    <property type="match status" value="1"/>
</dbReference>
<feature type="domain" description="Peptidase S1" evidence="13">
    <location>
        <begin position="200"/>
        <end position="455"/>
    </location>
</feature>
<dbReference type="AlphaFoldDB" id="A0A9N9TSC8"/>
<accession>A0A9N9TSC8</accession>
<evidence type="ECO:0000313" key="15">
    <source>
        <dbReference type="EMBL" id="CAG9860337.1"/>
    </source>
</evidence>
<evidence type="ECO:0000313" key="16">
    <source>
        <dbReference type="Proteomes" id="UP001153712"/>
    </source>
</evidence>
<evidence type="ECO:0000256" key="4">
    <source>
        <dbReference type="ARBA" id="ARBA00022801"/>
    </source>
</evidence>
<organism evidence="15 16">
    <name type="scientific">Phyllotreta striolata</name>
    <name type="common">Striped flea beetle</name>
    <name type="synonym">Crioceris striolata</name>
    <dbReference type="NCBI Taxonomy" id="444603"/>
    <lineage>
        <taxon>Eukaryota</taxon>
        <taxon>Metazoa</taxon>
        <taxon>Ecdysozoa</taxon>
        <taxon>Arthropoda</taxon>
        <taxon>Hexapoda</taxon>
        <taxon>Insecta</taxon>
        <taxon>Pterygota</taxon>
        <taxon>Neoptera</taxon>
        <taxon>Endopterygota</taxon>
        <taxon>Coleoptera</taxon>
        <taxon>Polyphaga</taxon>
        <taxon>Cucujiformia</taxon>
        <taxon>Chrysomeloidea</taxon>
        <taxon>Chrysomelidae</taxon>
        <taxon>Galerucinae</taxon>
        <taxon>Alticini</taxon>
        <taxon>Phyllotreta</taxon>
    </lineage>
</organism>
<dbReference type="CDD" id="cd00190">
    <property type="entry name" value="Tryp_SPc"/>
    <property type="match status" value="1"/>
</dbReference>
<dbReference type="InterPro" id="IPR001254">
    <property type="entry name" value="Trypsin_dom"/>
</dbReference>
<dbReference type="PROSITE" id="PS51888">
    <property type="entry name" value="CLIP"/>
    <property type="match status" value="1"/>
</dbReference>
<feature type="domain" description="Clip" evidence="14">
    <location>
        <begin position="103"/>
        <end position="158"/>
    </location>
</feature>
<dbReference type="GO" id="GO:0046872">
    <property type="term" value="F:metal ion binding"/>
    <property type="evidence" value="ECO:0007669"/>
    <property type="project" value="UniProtKB-KW"/>
</dbReference>
<dbReference type="EC" id="3.4.21.-" evidence="11"/>
<comment type="domain">
    <text evidence="12">The clip domain consists of 35-55 residues which are 'knitted' together usually by 3 conserved disulfide bonds forming a clip-like compact structure.</text>
</comment>
<dbReference type="InterPro" id="IPR033116">
    <property type="entry name" value="TRYPSIN_SER"/>
</dbReference>
<protein>
    <recommendedName>
        <fullName evidence="12">CLIP domain-containing serine protease</fullName>
        <ecNumber evidence="11">3.4.21.-</ecNumber>
    </recommendedName>
</protein>
<proteinExistence type="inferred from homology"/>
<name>A0A9N9TSC8_PHYSR</name>
<evidence type="ECO:0000256" key="9">
    <source>
        <dbReference type="ARBA" id="ARBA00023180"/>
    </source>
</evidence>
<dbReference type="FunFam" id="2.40.10.10:FF:000028">
    <property type="entry name" value="Serine protease easter"/>
    <property type="match status" value="1"/>
</dbReference>
<dbReference type="InterPro" id="IPR043504">
    <property type="entry name" value="Peptidase_S1_PA_chymotrypsin"/>
</dbReference>
<feature type="chain" id="PRO_5040544962" description="CLIP domain-containing serine protease" evidence="12">
    <location>
        <begin position="21"/>
        <end position="456"/>
    </location>
</feature>
<evidence type="ECO:0000259" key="14">
    <source>
        <dbReference type="PROSITE" id="PS51888"/>
    </source>
</evidence>
<dbReference type="Proteomes" id="UP001153712">
    <property type="component" value="Chromosome 3"/>
</dbReference>
<evidence type="ECO:0000256" key="5">
    <source>
        <dbReference type="ARBA" id="ARBA00022825"/>
    </source>
</evidence>
<dbReference type="InterPro" id="IPR022700">
    <property type="entry name" value="CLIP"/>
</dbReference>
<dbReference type="PROSITE" id="PS00135">
    <property type="entry name" value="TRYPSIN_SER"/>
    <property type="match status" value="1"/>
</dbReference>
<keyword evidence="16" id="KW-1185">Reference proteome</keyword>
<dbReference type="InterPro" id="IPR051487">
    <property type="entry name" value="Ser/Thr_Proteases_Immune/Dev"/>
</dbReference>
<keyword evidence="9" id="KW-0325">Glycoprotein</keyword>
<keyword evidence="3 12" id="KW-0732">Signal</keyword>
<evidence type="ECO:0000256" key="10">
    <source>
        <dbReference type="ARBA" id="ARBA00024195"/>
    </source>
</evidence>
<evidence type="ECO:0000259" key="13">
    <source>
        <dbReference type="PROSITE" id="PS50240"/>
    </source>
</evidence>
<keyword evidence="12" id="KW-0964">Secreted</keyword>
<gene>
    <name evidence="15" type="ORF">PHYEVI_LOCUS6692</name>
</gene>
<dbReference type="Pfam" id="PF00089">
    <property type="entry name" value="Trypsin"/>
    <property type="match status" value="1"/>
</dbReference>
<dbReference type="PROSITE" id="PS50240">
    <property type="entry name" value="TRYPSIN_DOM"/>
    <property type="match status" value="1"/>
</dbReference>
<keyword evidence="2" id="KW-0479">Metal-binding</keyword>
<dbReference type="SUPFAM" id="SSF50494">
    <property type="entry name" value="Trypsin-like serine proteases"/>
    <property type="match status" value="1"/>
</dbReference>
<reference evidence="15" key="1">
    <citation type="submission" date="2022-01" db="EMBL/GenBank/DDBJ databases">
        <authorList>
            <person name="King R."/>
        </authorList>
    </citation>
    <scope>NUCLEOTIDE SEQUENCE</scope>
</reference>